<dbReference type="AlphaFoldDB" id="A0A1D2VKQ4"/>
<feature type="region of interest" description="Disordered" evidence="3">
    <location>
        <begin position="1"/>
        <end position="201"/>
    </location>
</feature>
<evidence type="ECO:0000313" key="5">
    <source>
        <dbReference type="Proteomes" id="UP000095038"/>
    </source>
</evidence>
<accession>A0A1D2VKQ4</accession>
<feature type="compositionally biased region" description="Acidic residues" evidence="3">
    <location>
        <begin position="162"/>
        <end position="171"/>
    </location>
</feature>
<reference evidence="5" key="1">
    <citation type="submission" date="2016-05" db="EMBL/GenBank/DDBJ databases">
        <title>Comparative genomics of biotechnologically important yeasts.</title>
        <authorList>
            <consortium name="DOE Joint Genome Institute"/>
            <person name="Riley R."/>
            <person name="Haridas S."/>
            <person name="Wolfe K.H."/>
            <person name="Lopes M.R."/>
            <person name="Hittinger C.T."/>
            <person name="Goker M."/>
            <person name="Salamov A."/>
            <person name="Wisecaver J."/>
            <person name="Long T.M."/>
            <person name="Aerts A.L."/>
            <person name="Barry K."/>
            <person name="Choi C."/>
            <person name="Clum A."/>
            <person name="Coughlan A.Y."/>
            <person name="Deshpande S."/>
            <person name="Douglass A.P."/>
            <person name="Hanson S.J."/>
            <person name="Klenk H.-P."/>
            <person name="Labutti K."/>
            <person name="Lapidus A."/>
            <person name="Lindquist E."/>
            <person name="Lipzen A."/>
            <person name="Meier-Kolthoff J.P."/>
            <person name="Ohm R.A."/>
            <person name="Otillar R.P."/>
            <person name="Pangilinan J."/>
            <person name="Peng Y."/>
            <person name="Rokas A."/>
            <person name="Rosa C.A."/>
            <person name="Scheuner C."/>
            <person name="Sibirny A.A."/>
            <person name="Slot J.C."/>
            <person name="Stielow J.B."/>
            <person name="Sun H."/>
            <person name="Kurtzman C.P."/>
            <person name="Blackwell M."/>
            <person name="Grigoriev I.V."/>
            <person name="Jeffries T.W."/>
        </authorList>
    </citation>
    <scope>NUCLEOTIDE SEQUENCE [LARGE SCALE GENOMIC DNA]</scope>
    <source>
        <strain evidence="5">DSM 1968</strain>
    </source>
</reference>
<evidence type="ECO:0008006" key="6">
    <source>
        <dbReference type="Google" id="ProtNLM"/>
    </source>
</evidence>
<dbReference type="RefSeq" id="XP_020048501.1">
    <property type="nucleotide sequence ID" value="XM_020194876.1"/>
</dbReference>
<feature type="compositionally biased region" description="Basic and acidic residues" evidence="3">
    <location>
        <begin position="107"/>
        <end position="126"/>
    </location>
</feature>
<feature type="compositionally biased region" description="Basic and acidic residues" evidence="3">
    <location>
        <begin position="147"/>
        <end position="161"/>
    </location>
</feature>
<keyword evidence="2" id="KW-0804">Transcription</keyword>
<dbReference type="Pfam" id="PF08624">
    <property type="entry name" value="CRC_subunit"/>
    <property type="match status" value="1"/>
</dbReference>
<feature type="compositionally biased region" description="Acidic residues" evidence="3">
    <location>
        <begin position="127"/>
        <end position="146"/>
    </location>
</feature>
<dbReference type="PANTHER" id="PTHR22597">
    <property type="entry name" value="POLYCOMB GROUP PROTEIN"/>
    <property type="match status" value="1"/>
</dbReference>
<evidence type="ECO:0000256" key="1">
    <source>
        <dbReference type="ARBA" id="ARBA00023015"/>
    </source>
</evidence>
<protein>
    <recommendedName>
        <fullName evidence="6">Nuclear localization protein</fullName>
    </recommendedName>
</protein>
<sequence>MSGATKELLLDGEADQPKIPQQLDTEDLHDDDYRDNAASEPDQHDDDSVGEYEDDDEPVVVTPKRRRGGRPPGSKNKTTLAREKLYGPVLKKRKRLSRRLSSLQPHPHSDATSDARDNDHSGRENDNNEDNEDDVGEDDCDDDEDHDHDHDHDHDNENDHENDNDDDDEDETHSVTGLTRKRRTGRAGGFKNRKLSTPVPQVDDDGNVLLLGELQDEYILPDDPQGDTKIDSNGNLLNNREFRVRTFTVKGNGEKKYMLATEPARCVGFRDSYLLFNKYKRLYKYIISNDQKFDLIHRDLIPHSYKGRSIGLITAKSFYQVFGAKIIVGGKRVTDDYYEQKARDNGRVEGELADPTDTVPDDPKKYDKKQWVTWHGALLKFQKNSTPNNLDSLIDLQHNDHSNNDYNIIDQSKKSKTSKLLVSDPNWLYDHAVKCREYNHFLVQSRLNILNLRNGKRDPYTGINFYPSITQPTAVRYDRIKHMHDDSLIANKKAKVIYEINMISPNLARQTGLKNVDLSIFDGKVDEKTKQAILEQQNYEREWEEYFD</sequence>
<gene>
    <name evidence="4" type="ORF">ASCRUDRAFT_84834</name>
</gene>
<evidence type="ECO:0000256" key="3">
    <source>
        <dbReference type="SAM" id="MobiDB-lite"/>
    </source>
</evidence>
<evidence type="ECO:0000256" key="2">
    <source>
        <dbReference type="ARBA" id="ARBA00023163"/>
    </source>
</evidence>
<dbReference type="EMBL" id="KV454477">
    <property type="protein sequence ID" value="ODV62194.1"/>
    <property type="molecule type" value="Genomic_DNA"/>
</dbReference>
<dbReference type="GeneID" id="30968512"/>
<dbReference type="STRING" id="1344418.A0A1D2VKQ4"/>
<dbReference type="FunCoup" id="A0A1D2VKQ4">
    <property type="interactions" value="307"/>
</dbReference>
<dbReference type="InParanoid" id="A0A1D2VKQ4"/>
<dbReference type="Proteomes" id="UP000095038">
    <property type="component" value="Unassembled WGS sequence"/>
</dbReference>
<keyword evidence="5" id="KW-1185">Reference proteome</keyword>
<evidence type="ECO:0000313" key="4">
    <source>
        <dbReference type="EMBL" id="ODV62194.1"/>
    </source>
</evidence>
<name>A0A1D2VKQ4_9ASCO</name>
<feature type="compositionally biased region" description="Acidic residues" evidence="3">
    <location>
        <begin position="43"/>
        <end position="58"/>
    </location>
</feature>
<dbReference type="InterPro" id="IPR013933">
    <property type="entry name" value="CRC_Rsc7/Swp82"/>
</dbReference>
<proteinExistence type="predicted"/>
<dbReference type="GO" id="GO:0016586">
    <property type="term" value="C:RSC-type complex"/>
    <property type="evidence" value="ECO:0007669"/>
    <property type="project" value="TreeGrafter"/>
</dbReference>
<keyword evidence="1" id="KW-0805">Transcription regulation</keyword>
<dbReference type="PANTHER" id="PTHR22597:SF3">
    <property type="entry name" value="CHROMATIN STRUCTURE-REMODELING COMPLEX SUBUNIT RSC7"/>
    <property type="match status" value="1"/>
</dbReference>
<dbReference type="GO" id="GO:0031490">
    <property type="term" value="F:chromatin DNA binding"/>
    <property type="evidence" value="ECO:0007669"/>
    <property type="project" value="TreeGrafter"/>
</dbReference>
<organism evidence="4 5">
    <name type="scientific">Ascoidea rubescens DSM 1968</name>
    <dbReference type="NCBI Taxonomy" id="1344418"/>
    <lineage>
        <taxon>Eukaryota</taxon>
        <taxon>Fungi</taxon>
        <taxon>Dikarya</taxon>
        <taxon>Ascomycota</taxon>
        <taxon>Saccharomycotina</taxon>
        <taxon>Saccharomycetes</taxon>
        <taxon>Ascoideaceae</taxon>
        <taxon>Ascoidea</taxon>
    </lineage>
</organism>
<dbReference type="OrthoDB" id="5598844at2759"/>